<accession>W2SDY9</accession>
<reference evidence="2 3" key="1">
    <citation type="submission" date="2013-03" db="EMBL/GenBank/DDBJ databases">
        <title>The Genome Sequence of Phialophora europaea CBS 101466.</title>
        <authorList>
            <consortium name="The Broad Institute Genomics Platform"/>
            <person name="Cuomo C."/>
            <person name="de Hoog S."/>
            <person name="Gorbushina A."/>
            <person name="Walker B."/>
            <person name="Young S.K."/>
            <person name="Zeng Q."/>
            <person name="Gargeya S."/>
            <person name="Fitzgerald M."/>
            <person name="Haas B."/>
            <person name="Abouelleil A."/>
            <person name="Allen A.W."/>
            <person name="Alvarado L."/>
            <person name="Arachchi H.M."/>
            <person name="Berlin A.M."/>
            <person name="Chapman S.B."/>
            <person name="Gainer-Dewar J."/>
            <person name="Goldberg J."/>
            <person name="Griggs A."/>
            <person name="Gujja S."/>
            <person name="Hansen M."/>
            <person name="Howarth C."/>
            <person name="Imamovic A."/>
            <person name="Ireland A."/>
            <person name="Larimer J."/>
            <person name="McCowan C."/>
            <person name="Murphy C."/>
            <person name="Pearson M."/>
            <person name="Poon T.W."/>
            <person name="Priest M."/>
            <person name="Roberts A."/>
            <person name="Saif S."/>
            <person name="Shea T."/>
            <person name="Sisk P."/>
            <person name="Sykes S."/>
            <person name="Wortman J."/>
            <person name="Nusbaum C."/>
            <person name="Birren B."/>
        </authorList>
    </citation>
    <scope>NUCLEOTIDE SEQUENCE [LARGE SCALE GENOMIC DNA]</scope>
    <source>
        <strain evidence="2 3">CBS 101466</strain>
    </source>
</reference>
<organism evidence="2 3">
    <name type="scientific">Cyphellophora europaea (strain CBS 101466)</name>
    <name type="common">Phialophora europaea</name>
    <dbReference type="NCBI Taxonomy" id="1220924"/>
    <lineage>
        <taxon>Eukaryota</taxon>
        <taxon>Fungi</taxon>
        <taxon>Dikarya</taxon>
        <taxon>Ascomycota</taxon>
        <taxon>Pezizomycotina</taxon>
        <taxon>Eurotiomycetes</taxon>
        <taxon>Chaetothyriomycetidae</taxon>
        <taxon>Chaetothyriales</taxon>
        <taxon>Cyphellophoraceae</taxon>
        <taxon>Cyphellophora</taxon>
    </lineage>
</organism>
<dbReference type="HOGENOM" id="CLU_888570_0_0_1"/>
<dbReference type="VEuPathDB" id="FungiDB:HMPREF1541_01076"/>
<dbReference type="RefSeq" id="XP_008711599.1">
    <property type="nucleotide sequence ID" value="XM_008713377.1"/>
</dbReference>
<name>W2SDY9_CYPE1</name>
<dbReference type="eggNOG" id="ENOG502T5IE">
    <property type="taxonomic scope" value="Eukaryota"/>
</dbReference>
<feature type="compositionally biased region" description="Acidic residues" evidence="1">
    <location>
        <begin position="235"/>
        <end position="248"/>
    </location>
</feature>
<keyword evidence="3" id="KW-1185">Reference proteome</keyword>
<protein>
    <submittedName>
        <fullName evidence="2">Uncharacterized protein</fullName>
    </submittedName>
</protein>
<evidence type="ECO:0000256" key="1">
    <source>
        <dbReference type="SAM" id="MobiDB-lite"/>
    </source>
</evidence>
<evidence type="ECO:0000313" key="2">
    <source>
        <dbReference type="EMBL" id="ETN46887.1"/>
    </source>
</evidence>
<gene>
    <name evidence="2" type="ORF">HMPREF1541_01076</name>
</gene>
<evidence type="ECO:0000313" key="3">
    <source>
        <dbReference type="Proteomes" id="UP000030752"/>
    </source>
</evidence>
<dbReference type="InParanoid" id="W2SDY9"/>
<dbReference type="EMBL" id="KB822711">
    <property type="protein sequence ID" value="ETN46887.1"/>
    <property type="molecule type" value="Genomic_DNA"/>
</dbReference>
<sequence length="313" mass="34425">MDFLMVTETARAAFDRVIEGTNNLLELFCSLSSEEIFHAEDEDITAVITPTGFSSFIIYHTPEQLPPVLQTYSEAWSETNTTTSPDFRSPYFLNDTVLHQNLDSTQPITSTQPILFLKFDPPTSSLPPTVEFPLTPESTMSICVSPTRATTMTVFPCRHCKVLWQVRSSDLPHGPIDGYSVAHWRVQDGVPSRCLNCVIVLGAIHKLRNEVVRFPWLVTEGMAGAPKKQAWEMVGGDEGEEDDDDDNDNNNNGKVDSGRGSAGGGGGDREWGSDGRTKEEGEKFRQQMAEGFMKTAGKAVSEEEALELGGGKN</sequence>
<dbReference type="GeneID" id="19968415"/>
<dbReference type="OrthoDB" id="4158649at2759"/>
<dbReference type="Proteomes" id="UP000030752">
    <property type="component" value="Unassembled WGS sequence"/>
</dbReference>
<dbReference type="AlphaFoldDB" id="W2SDY9"/>
<feature type="compositionally biased region" description="Basic and acidic residues" evidence="1">
    <location>
        <begin position="267"/>
        <end position="285"/>
    </location>
</feature>
<proteinExistence type="predicted"/>
<feature type="region of interest" description="Disordered" evidence="1">
    <location>
        <begin position="235"/>
        <end position="313"/>
    </location>
</feature>